<accession>D6WD34</accession>
<reference evidence="1 2" key="2">
    <citation type="journal article" date="2010" name="Nucleic Acids Res.">
        <title>BeetleBase in 2010: revisions to provide comprehensive genomic information for Tribolium castaneum.</title>
        <authorList>
            <person name="Kim H.S."/>
            <person name="Murphy T."/>
            <person name="Xia J."/>
            <person name="Caragea D."/>
            <person name="Park Y."/>
            <person name="Beeman R.W."/>
            <person name="Lorenzen M.D."/>
            <person name="Butcher S."/>
            <person name="Manak J.R."/>
            <person name="Brown S.J."/>
        </authorList>
    </citation>
    <scope>GENOME REANNOTATION</scope>
    <source>
        <strain evidence="1 2">Georgia GA2</strain>
    </source>
</reference>
<evidence type="ECO:0000313" key="1">
    <source>
        <dbReference type="EMBL" id="EEZ98324.1"/>
    </source>
</evidence>
<protein>
    <submittedName>
        <fullName evidence="1">Uncharacterized protein</fullName>
    </submittedName>
</protein>
<dbReference type="HOGENOM" id="CLU_1429759_0_0_1"/>
<gene>
    <name evidence="1" type="primary">GLEAN_00778</name>
    <name evidence="1" type="ORF">TcasGA2_TC000778</name>
</gene>
<reference evidence="1 2" key="1">
    <citation type="journal article" date="2008" name="Nature">
        <title>The genome of the model beetle and pest Tribolium castaneum.</title>
        <authorList>
            <consortium name="Tribolium Genome Sequencing Consortium"/>
            <person name="Richards S."/>
            <person name="Gibbs R.A."/>
            <person name="Weinstock G.M."/>
            <person name="Brown S.J."/>
            <person name="Denell R."/>
            <person name="Beeman R.W."/>
            <person name="Gibbs R."/>
            <person name="Beeman R.W."/>
            <person name="Brown S.J."/>
            <person name="Bucher G."/>
            <person name="Friedrich M."/>
            <person name="Grimmelikhuijzen C.J."/>
            <person name="Klingler M."/>
            <person name="Lorenzen M."/>
            <person name="Richards S."/>
            <person name="Roth S."/>
            <person name="Schroder R."/>
            <person name="Tautz D."/>
            <person name="Zdobnov E.M."/>
            <person name="Muzny D."/>
            <person name="Gibbs R.A."/>
            <person name="Weinstock G.M."/>
            <person name="Attaway T."/>
            <person name="Bell S."/>
            <person name="Buhay C.J."/>
            <person name="Chandrabose M.N."/>
            <person name="Chavez D."/>
            <person name="Clerk-Blankenburg K.P."/>
            <person name="Cree A."/>
            <person name="Dao M."/>
            <person name="Davis C."/>
            <person name="Chacko J."/>
            <person name="Dinh H."/>
            <person name="Dugan-Rocha S."/>
            <person name="Fowler G."/>
            <person name="Garner T.T."/>
            <person name="Garnes J."/>
            <person name="Gnirke A."/>
            <person name="Hawes A."/>
            <person name="Hernandez J."/>
            <person name="Hines S."/>
            <person name="Holder M."/>
            <person name="Hume J."/>
            <person name="Jhangiani S.N."/>
            <person name="Joshi V."/>
            <person name="Khan Z.M."/>
            <person name="Jackson L."/>
            <person name="Kovar C."/>
            <person name="Kowis A."/>
            <person name="Lee S."/>
            <person name="Lewis L.R."/>
            <person name="Margolis J."/>
            <person name="Morgan M."/>
            <person name="Nazareth L.V."/>
            <person name="Nguyen N."/>
            <person name="Okwuonu G."/>
            <person name="Parker D."/>
            <person name="Richards S."/>
            <person name="Ruiz S.J."/>
            <person name="Santibanez J."/>
            <person name="Savard J."/>
            <person name="Scherer S.E."/>
            <person name="Schneider B."/>
            <person name="Sodergren E."/>
            <person name="Tautz D."/>
            <person name="Vattahil S."/>
            <person name="Villasana D."/>
            <person name="White C.S."/>
            <person name="Wright R."/>
            <person name="Park Y."/>
            <person name="Beeman R.W."/>
            <person name="Lord J."/>
            <person name="Oppert B."/>
            <person name="Lorenzen M."/>
            <person name="Brown S."/>
            <person name="Wang L."/>
            <person name="Savard J."/>
            <person name="Tautz D."/>
            <person name="Richards S."/>
            <person name="Weinstock G."/>
            <person name="Gibbs R.A."/>
            <person name="Liu Y."/>
            <person name="Worley K."/>
            <person name="Weinstock G."/>
            <person name="Elsik C.G."/>
            <person name="Reese J.T."/>
            <person name="Elhaik E."/>
            <person name="Landan G."/>
            <person name="Graur D."/>
            <person name="Arensburger P."/>
            <person name="Atkinson P."/>
            <person name="Beeman R.W."/>
            <person name="Beidler J."/>
            <person name="Brown S.J."/>
            <person name="Demuth J.P."/>
            <person name="Drury D.W."/>
            <person name="Du Y.Z."/>
            <person name="Fujiwara H."/>
            <person name="Lorenzen M."/>
            <person name="Maselli V."/>
            <person name="Osanai M."/>
            <person name="Park Y."/>
            <person name="Robertson H.M."/>
            <person name="Tu Z."/>
            <person name="Wang J.J."/>
            <person name="Wang S."/>
            <person name="Richards S."/>
            <person name="Song H."/>
            <person name="Zhang L."/>
            <person name="Sodergren E."/>
            <person name="Werner D."/>
            <person name="Stanke M."/>
            <person name="Morgenstern B."/>
            <person name="Solovyev V."/>
            <person name="Kosarev P."/>
            <person name="Brown G."/>
            <person name="Chen H.C."/>
            <person name="Ermolaeva O."/>
            <person name="Hlavina W."/>
            <person name="Kapustin Y."/>
            <person name="Kiryutin B."/>
            <person name="Kitts P."/>
            <person name="Maglott D."/>
            <person name="Pruitt K."/>
            <person name="Sapojnikov V."/>
            <person name="Souvorov A."/>
            <person name="Mackey A.J."/>
            <person name="Waterhouse R.M."/>
            <person name="Wyder S."/>
            <person name="Zdobnov E.M."/>
            <person name="Zdobnov E.M."/>
            <person name="Wyder S."/>
            <person name="Kriventseva E.V."/>
            <person name="Kadowaki T."/>
            <person name="Bork P."/>
            <person name="Aranda M."/>
            <person name="Bao R."/>
            <person name="Beermann A."/>
            <person name="Berns N."/>
            <person name="Bolognesi R."/>
            <person name="Bonneton F."/>
            <person name="Bopp D."/>
            <person name="Brown S.J."/>
            <person name="Bucher G."/>
            <person name="Butts T."/>
            <person name="Chaumot A."/>
            <person name="Denell R.E."/>
            <person name="Ferrier D.E."/>
            <person name="Friedrich M."/>
            <person name="Gordon C.M."/>
            <person name="Jindra M."/>
            <person name="Klingler M."/>
            <person name="Lan Q."/>
            <person name="Lattorff H.M."/>
            <person name="Laudet V."/>
            <person name="von Levetsow C."/>
            <person name="Liu Z."/>
            <person name="Lutz R."/>
            <person name="Lynch J.A."/>
            <person name="da Fonseca R.N."/>
            <person name="Posnien N."/>
            <person name="Reuter R."/>
            <person name="Roth S."/>
            <person name="Savard J."/>
            <person name="Schinko J.B."/>
            <person name="Schmitt C."/>
            <person name="Schoppmeier M."/>
            <person name="Schroder R."/>
            <person name="Shippy T.D."/>
            <person name="Simonnet F."/>
            <person name="Marques-Souza H."/>
            <person name="Tautz D."/>
            <person name="Tomoyasu Y."/>
            <person name="Trauner J."/>
            <person name="Van der Zee M."/>
            <person name="Vervoort M."/>
            <person name="Wittkopp N."/>
            <person name="Wimmer E.A."/>
            <person name="Yang X."/>
            <person name="Jones A.K."/>
            <person name="Sattelle D.B."/>
            <person name="Ebert P.R."/>
            <person name="Nelson D."/>
            <person name="Scott J.G."/>
            <person name="Beeman R.W."/>
            <person name="Muthukrishnan S."/>
            <person name="Kramer K.J."/>
            <person name="Arakane Y."/>
            <person name="Beeman R.W."/>
            <person name="Zhu Q."/>
            <person name="Hogenkamp D."/>
            <person name="Dixit R."/>
            <person name="Oppert B."/>
            <person name="Jiang H."/>
            <person name="Zou Z."/>
            <person name="Marshall J."/>
            <person name="Elpidina E."/>
            <person name="Vinokurov K."/>
            <person name="Oppert C."/>
            <person name="Zou Z."/>
            <person name="Evans J."/>
            <person name="Lu Z."/>
            <person name="Zhao P."/>
            <person name="Sumathipala N."/>
            <person name="Altincicek B."/>
            <person name="Vilcinskas A."/>
            <person name="Williams M."/>
            <person name="Hultmark D."/>
            <person name="Hetru C."/>
            <person name="Jiang H."/>
            <person name="Grimmelikhuijzen C.J."/>
            <person name="Hauser F."/>
            <person name="Cazzamali G."/>
            <person name="Williamson M."/>
            <person name="Park Y."/>
            <person name="Li B."/>
            <person name="Tanaka Y."/>
            <person name="Predel R."/>
            <person name="Neupert S."/>
            <person name="Schachtner J."/>
            <person name="Verleyen P."/>
            <person name="Raible F."/>
            <person name="Bork P."/>
            <person name="Friedrich M."/>
            <person name="Walden K.K."/>
            <person name="Robertson H.M."/>
            <person name="Angeli S."/>
            <person name="Foret S."/>
            <person name="Bucher G."/>
            <person name="Schuetz S."/>
            <person name="Maleszka R."/>
            <person name="Wimmer E.A."/>
            <person name="Beeman R.W."/>
            <person name="Lorenzen M."/>
            <person name="Tomoyasu Y."/>
            <person name="Miller S.C."/>
            <person name="Grossmann D."/>
            <person name="Bucher G."/>
        </authorList>
    </citation>
    <scope>NUCLEOTIDE SEQUENCE [LARGE SCALE GENOMIC DNA]</scope>
    <source>
        <strain evidence="1 2">Georgia GA2</strain>
    </source>
</reference>
<sequence length="190" mass="21797">MVPVFFHKTISVLECETPAGKTIKIILPINLFDHKNEHTCYNLREDQLKQTVLGRFRRKIARYVFNISDMCFVQIRIEISSGRSITKTQINNALSREAHIKPANKARYIISQQVKNLNSEKKTIFRTMINQDDTIRAKTRSSGPLTKFVHVACCQNADDTKLRPTKESNTINKPRIGTSNKVIMILMGYS</sequence>
<dbReference type="Proteomes" id="UP000007266">
    <property type="component" value="Linkage group 2"/>
</dbReference>
<organism evidence="1 2">
    <name type="scientific">Tribolium castaneum</name>
    <name type="common">Red flour beetle</name>
    <dbReference type="NCBI Taxonomy" id="7070"/>
    <lineage>
        <taxon>Eukaryota</taxon>
        <taxon>Metazoa</taxon>
        <taxon>Ecdysozoa</taxon>
        <taxon>Arthropoda</taxon>
        <taxon>Hexapoda</taxon>
        <taxon>Insecta</taxon>
        <taxon>Pterygota</taxon>
        <taxon>Neoptera</taxon>
        <taxon>Endopterygota</taxon>
        <taxon>Coleoptera</taxon>
        <taxon>Polyphaga</taxon>
        <taxon>Cucujiformia</taxon>
        <taxon>Tenebrionidae</taxon>
        <taxon>Tenebrionidae incertae sedis</taxon>
        <taxon>Tribolium</taxon>
    </lineage>
</organism>
<proteinExistence type="predicted"/>
<dbReference type="AlphaFoldDB" id="D6WD34"/>
<keyword evidence="2" id="KW-1185">Reference proteome</keyword>
<name>D6WD34_TRICA</name>
<dbReference type="EMBL" id="KQ971312">
    <property type="protein sequence ID" value="EEZ98324.1"/>
    <property type="molecule type" value="Genomic_DNA"/>
</dbReference>
<evidence type="ECO:0000313" key="2">
    <source>
        <dbReference type="Proteomes" id="UP000007266"/>
    </source>
</evidence>